<proteinExistence type="predicted"/>
<dbReference type="KEGG" id="mde:101901229"/>
<dbReference type="EnsemblMetazoa" id="MDOA011004-RA">
    <property type="protein sequence ID" value="MDOA011004-PA"/>
    <property type="gene ID" value="MDOA011004"/>
</dbReference>
<evidence type="ECO:0000313" key="1">
    <source>
        <dbReference type="EnsemblMetazoa" id="MDOA011004-PA"/>
    </source>
</evidence>
<gene>
    <name evidence="1" type="primary">101901229</name>
    <name evidence="3" type="synonym">LOC101901229</name>
</gene>
<dbReference type="VEuPathDB" id="VectorBase:MDOMA2_000439"/>
<dbReference type="RefSeq" id="XP_005175982.2">
    <property type="nucleotide sequence ID" value="XM_005175925.3"/>
</dbReference>
<dbReference type="GeneID" id="101901229"/>
<protein>
    <submittedName>
        <fullName evidence="3">Uncharacterized protein LOC101901229</fullName>
    </submittedName>
</protein>
<reference evidence="3" key="2">
    <citation type="submission" date="2025-04" db="UniProtKB">
        <authorList>
            <consortium name="RefSeq"/>
        </authorList>
    </citation>
    <scope>IDENTIFICATION</scope>
    <source>
        <strain evidence="3">Aabys</strain>
    </source>
</reference>
<evidence type="ECO:0000313" key="3">
    <source>
        <dbReference type="RefSeq" id="XP_005175982.2"/>
    </source>
</evidence>
<name>A0A1I8N2Z9_MUSDO</name>
<dbReference type="AlphaFoldDB" id="A0A1I8N2Z9"/>
<sequence length="188" mass="21622">MYKSAVKSMIGHQSQRQGDRIQIKTKMNKIIAIFLVALGIVVALGAPSGSGEESKGYQLFETVAGKLQKSVWSEEILGTFEEYLNVLKEWSESDENLQTSSIYNKFHEQLKKCSEELQDLKAQPDNCAKQLALKETHEEIRHLFDSVDDEKLRRDWVKKYMNACQCVRLAEIPMNNSLHSSRKLWRTI</sequence>
<keyword evidence="2" id="KW-1185">Reference proteome</keyword>
<organism evidence="1">
    <name type="scientific">Musca domestica</name>
    <name type="common">House fly</name>
    <dbReference type="NCBI Taxonomy" id="7370"/>
    <lineage>
        <taxon>Eukaryota</taxon>
        <taxon>Metazoa</taxon>
        <taxon>Ecdysozoa</taxon>
        <taxon>Arthropoda</taxon>
        <taxon>Hexapoda</taxon>
        <taxon>Insecta</taxon>
        <taxon>Pterygota</taxon>
        <taxon>Neoptera</taxon>
        <taxon>Endopterygota</taxon>
        <taxon>Diptera</taxon>
        <taxon>Brachycera</taxon>
        <taxon>Muscomorpha</taxon>
        <taxon>Muscoidea</taxon>
        <taxon>Muscidae</taxon>
        <taxon>Musca</taxon>
    </lineage>
</organism>
<dbReference type="Proteomes" id="UP001652621">
    <property type="component" value="Unplaced"/>
</dbReference>
<dbReference type="VEuPathDB" id="VectorBase:MDOA011004"/>
<evidence type="ECO:0000313" key="2">
    <source>
        <dbReference type="Proteomes" id="UP001652621"/>
    </source>
</evidence>
<reference evidence="1" key="1">
    <citation type="submission" date="2020-05" db="UniProtKB">
        <authorList>
            <consortium name="EnsemblMetazoa"/>
        </authorList>
    </citation>
    <scope>IDENTIFICATION</scope>
    <source>
        <strain evidence="1">Aabys</strain>
    </source>
</reference>
<accession>A0A1I8N2Z9</accession>